<feature type="domain" description="Tryptophan synthase beta chain-like PALP" evidence="14">
    <location>
        <begin position="7"/>
        <end position="293"/>
    </location>
</feature>
<dbReference type="NCBIfam" id="TIGR01136">
    <property type="entry name" value="cysKM"/>
    <property type="match status" value="1"/>
</dbReference>
<dbReference type="EMBL" id="FUWM01000004">
    <property type="protein sequence ID" value="SJZ34049.1"/>
    <property type="molecule type" value="Genomic_DNA"/>
</dbReference>
<proteinExistence type="inferred from homology"/>
<evidence type="ECO:0000313" key="15">
    <source>
        <dbReference type="EMBL" id="SJZ34049.1"/>
    </source>
</evidence>
<evidence type="ECO:0000256" key="6">
    <source>
        <dbReference type="ARBA" id="ARBA00022605"/>
    </source>
</evidence>
<sequence>MKKVEDITELIGDTPIVKLNRIVPENSADIYVKLESFNPGGSIKDRIGLSMIESAEASGKLNSGGTIVEPTSGNTGIGLALAGNAKGYNVILTMPESMSQERRNLLSAYGAKLVLTPGSEGMPGAIRKAEELVAEHDEYFMPQQFNNSANPEIHRNNTAQEILEAMDRDIDAFVAGVGTGGTITGVGEVLKEELEDIKVYAVEPKTSAVIAGEDPGPHGIQGIGAGFIPDVLNTNLIDDAMKITDEEAKKTARSLAQKEGVLAGISSGAAVAAALKVADELDSKQKVVVIAPDTGERYLSTDLF</sequence>
<dbReference type="PROSITE" id="PS00901">
    <property type="entry name" value="CYS_SYNTHASE"/>
    <property type="match status" value="1"/>
</dbReference>
<dbReference type="OrthoDB" id="9808024at2"/>
<dbReference type="InterPro" id="IPR005859">
    <property type="entry name" value="CysK"/>
</dbReference>
<dbReference type="EC" id="2.5.1.47" evidence="4 13"/>
<evidence type="ECO:0000256" key="11">
    <source>
        <dbReference type="PIRSR" id="PIRSR605856-50"/>
    </source>
</evidence>
<accession>A0A1T4JVA5</accession>
<evidence type="ECO:0000256" key="13">
    <source>
        <dbReference type="RuleBase" id="RU003985"/>
    </source>
</evidence>
<dbReference type="STRING" id="142842.SAMN02745118_00441"/>
<dbReference type="SUPFAM" id="SSF53686">
    <property type="entry name" value="Tryptophan synthase beta subunit-like PLP-dependent enzymes"/>
    <property type="match status" value="1"/>
</dbReference>
<evidence type="ECO:0000256" key="2">
    <source>
        <dbReference type="ARBA" id="ARBA00004962"/>
    </source>
</evidence>
<feature type="binding site" evidence="11">
    <location>
        <position position="266"/>
    </location>
    <ligand>
        <name>pyridoxal 5'-phosphate</name>
        <dbReference type="ChEBI" id="CHEBI:597326"/>
    </ligand>
</feature>
<evidence type="ECO:0000256" key="4">
    <source>
        <dbReference type="ARBA" id="ARBA00012681"/>
    </source>
</evidence>
<evidence type="ECO:0000313" key="16">
    <source>
        <dbReference type="Proteomes" id="UP000190625"/>
    </source>
</evidence>
<dbReference type="UniPathway" id="UPA00136">
    <property type="reaction ID" value="UER00200"/>
</dbReference>
<comment type="similarity">
    <text evidence="3 13">Belongs to the cysteine synthase/cystathionine beta-synthase family.</text>
</comment>
<keyword evidence="16" id="KW-1185">Reference proteome</keyword>
<evidence type="ECO:0000256" key="8">
    <source>
        <dbReference type="ARBA" id="ARBA00022898"/>
    </source>
</evidence>
<gene>
    <name evidence="15" type="ORF">SAMN02745118_00441</name>
</gene>
<dbReference type="Proteomes" id="UP000190625">
    <property type="component" value="Unassembled WGS sequence"/>
</dbReference>
<name>A0A1T4JVA5_9FIRM</name>
<organism evidence="15 16">
    <name type="scientific">Selenihalanaerobacter shriftii</name>
    <dbReference type="NCBI Taxonomy" id="142842"/>
    <lineage>
        <taxon>Bacteria</taxon>
        <taxon>Bacillati</taxon>
        <taxon>Bacillota</taxon>
        <taxon>Clostridia</taxon>
        <taxon>Halanaerobiales</taxon>
        <taxon>Halobacteroidaceae</taxon>
        <taxon>Selenihalanaerobacter</taxon>
    </lineage>
</organism>
<dbReference type="CDD" id="cd01561">
    <property type="entry name" value="CBS_like"/>
    <property type="match status" value="1"/>
</dbReference>
<dbReference type="InterPro" id="IPR005856">
    <property type="entry name" value="Cys_synth"/>
</dbReference>
<dbReference type="AlphaFoldDB" id="A0A1T4JVA5"/>
<dbReference type="GO" id="GO:0004124">
    <property type="term" value="F:cysteine synthase activity"/>
    <property type="evidence" value="ECO:0007669"/>
    <property type="project" value="UniProtKB-UniRule"/>
</dbReference>
<dbReference type="NCBIfam" id="TIGR01139">
    <property type="entry name" value="cysK"/>
    <property type="match status" value="1"/>
</dbReference>
<dbReference type="InterPro" id="IPR001216">
    <property type="entry name" value="P-phosphate_BS"/>
</dbReference>
<dbReference type="RefSeq" id="WP_078808965.1">
    <property type="nucleotide sequence ID" value="NZ_FUWM01000004.1"/>
</dbReference>
<dbReference type="Gene3D" id="3.40.50.1100">
    <property type="match status" value="2"/>
</dbReference>
<evidence type="ECO:0000256" key="1">
    <source>
        <dbReference type="ARBA" id="ARBA00001933"/>
    </source>
</evidence>
<evidence type="ECO:0000256" key="7">
    <source>
        <dbReference type="ARBA" id="ARBA00022679"/>
    </source>
</evidence>
<evidence type="ECO:0000256" key="9">
    <source>
        <dbReference type="ARBA" id="ARBA00023192"/>
    </source>
</evidence>
<keyword evidence="9 13" id="KW-0198">Cysteine biosynthesis</keyword>
<keyword evidence="6 13" id="KW-0028">Amino-acid biosynthesis</keyword>
<evidence type="ECO:0000256" key="12">
    <source>
        <dbReference type="PIRSR" id="PIRSR605856-51"/>
    </source>
</evidence>
<evidence type="ECO:0000256" key="10">
    <source>
        <dbReference type="ARBA" id="ARBA00047931"/>
    </source>
</evidence>
<comment type="cofactor">
    <cofactor evidence="1 11 13">
        <name>pyridoxal 5'-phosphate</name>
        <dbReference type="ChEBI" id="CHEBI:597326"/>
    </cofactor>
</comment>
<dbReference type="GO" id="GO:0006535">
    <property type="term" value="P:cysteine biosynthetic process from serine"/>
    <property type="evidence" value="ECO:0007669"/>
    <property type="project" value="UniProtKB-UniRule"/>
</dbReference>
<dbReference type="InterPro" id="IPR001926">
    <property type="entry name" value="TrpB-like_PALP"/>
</dbReference>
<keyword evidence="8 11" id="KW-0663">Pyridoxal phosphate</keyword>
<dbReference type="PANTHER" id="PTHR10314">
    <property type="entry name" value="CYSTATHIONINE BETA-SYNTHASE"/>
    <property type="match status" value="1"/>
</dbReference>
<protein>
    <recommendedName>
        <fullName evidence="5 13">Cysteine synthase</fullName>
        <ecNumber evidence="4 13">2.5.1.47</ecNumber>
    </recommendedName>
</protein>
<feature type="modified residue" description="N6-(pyridoxal phosphate)lysine" evidence="12">
    <location>
        <position position="44"/>
    </location>
</feature>
<dbReference type="FunFam" id="3.40.50.1100:FF:000118">
    <property type="entry name" value="Related to CYS4-cystathionine beta-synthase"/>
    <property type="match status" value="1"/>
</dbReference>
<feature type="binding site" evidence="11">
    <location>
        <begin position="178"/>
        <end position="182"/>
    </location>
    <ligand>
        <name>pyridoxal 5'-phosphate</name>
        <dbReference type="ChEBI" id="CHEBI:597326"/>
    </ligand>
</feature>
<reference evidence="16" key="1">
    <citation type="submission" date="2017-02" db="EMBL/GenBank/DDBJ databases">
        <authorList>
            <person name="Varghese N."/>
            <person name="Submissions S."/>
        </authorList>
    </citation>
    <scope>NUCLEOTIDE SEQUENCE [LARGE SCALE GENOMIC DNA]</scope>
    <source>
        <strain evidence="16">ATCC BAA-73</strain>
    </source>
</reference>
<dbReference type="FunFam" id="3.40.50.1100:FF:000003">
    <property type="entry name" value="Cystathionine beta-synthase"/>
    <property type="match status" value="1"/>
</dbReference>
<comment type="pathway">
    <text evidence="2">Amino-acid biosynthesis; L-cysteine biosynthesis; L-cysteine from L-serine: step 2/2.</text>
</comment>
<keyword evidence="7 13" id="KW-0808">Transferase</keyword>
<comment type="catalytic activity">
    <reaction evidence="10 13">
        <text>O-acetyl-L-serine + hydrogen sulfide = L-cysteine + acetate</text>
        <dbReference type="Rhea" id="RHEA:14829"/>
        <dbReference type="ChEBI" id="CHEBI:29919"/>
        <dbReference type="ChEBI" id="CHEBI:30089"/>
        <dbReference type="ChEBI" id="CHEBI:35235"/>
        <dbReference type="ChEBI" id="CHEBI:58340"/>
        <dbReference type="EC" id="2.5.1.47"/>
    </reaction>
</comment>
<dbReference type="InterPro" id="IPR036052">
    <property type="entry name" value="TrpB-like_PALP_sf"/>
</dbReference>
<feature type="binding site" evidence="11">
    <location>
        <position position="74"/>
    </location>
    <ligand>
        <name>pyridoxal 5'-phosphate</name>
        <dbReference type="ChEBI" id="CHEBI:597326"/>
    </ligand>
</feature>
<evidence type="ECO:0000259" key="14">
    <source>
        <dbReference type="Pfam" id="PF00291"/>
    </source>
</evidence>
<evidence type="ECO:0000256" key="3">
    <source>
        <dbReference type="ARBA" id="ARBA00007103"/>
    </source>
</evidence>
<dbReference type="InterPro" id="IPR050214">
    <property type="entry name" value="Cys_Synth/Cystath_Beta-Synth"/>
</dbReference>
<dbReference type="Pfam" id="PF00291">
    <property type="entry name" value="PALP"/>
    <property type="match status" value="1"/>
</dbReference>
<evidence type="ECO:0000256" key="5">
    <source>
        <dbReference type="ARBA" id="ARBA00019371"/>
    </source>
</evidence>